<dbReference type="Gene3D" id="3.10.20.30">
    <property type="match status" value="1"/>
</dbReference>
<dbReference type="InterPro" id="IPR016155">
    <property type="entry name" value="Mopterin_synth/thiamin_S_b"/>
</dbReference>
<sequence length="67" mass="7484">MKVHLSHPERQIEIKGPKRVQDLLRDLNLLVEAHLVIRGSDLMTEDEVVADGDSIEIRPVISGGSRT</sequence>
<dbReference type="AlphaFoldDB" id="A0AA86N1V9"/>
<dbReference type="Proteomes" id="UP001179121">
    <property type="component" value="Chromosome"/>
</dbReference>
<keyword evidence="2" id="KW-1185">Reference proteome</keyword>
<protein>
    <submittedName>
        <fullName evidence="1">Thiamine biosynthesis protein ThiS</fullName>
    </submittedName>
</protein>
<accession>A0AA86N1V9</accession>
<reference evidence="1" key="1">
    <citation type="submission" date="2022-10" db="EMBL/GenBank/DDBJ databases">
        <authorList>
            <person name="Koch H."/>
        </authorList>
    </citation>
    <scope>NUCLEOTIDE SEQUENCE</scope>
    <source>
        <strain evidence="1">DNF</strain>
    </source>
</reference>
<evidence type="ECO:0000313" key="1">
    <source>
        <dbReference type="EMBL" id="CAI4033134.1"/>
    </source>
</evidence>
<proteinExistence type="predicted"/>
<dbReference type="EMBL" id="OX365700">
    <property type="protein sequence ID" value="CAI4033134.1"/>
    <property type="molecule type" value="Genomic_DNA"/>
</dbReference>
<dbReference type="InterPro" id="IPR003749">
    <property type="entry name" value="ThiS/MoaD-like"/>
</dbReference>
<evidence type="ECO:0000313" key="2">
    <source>
        <dbReference type="Proteomes" id="UP001179121"/>
    </source>
</evidence>
<gene>
    <name evidence="1" type="ORF">DNFV4_03567</name>
</gene>
<dbReference type="InterPro" id="IPR012675">
    <property type="entry name" value="Beta-grasp_dom_sf"/>
</dbReference>
<dbReference type="RefSeq" id="WP_289270088.1">
    <property type="nucleotide sequence ID" value="NZ_OX365700.1"/>
</dbReference>
<dbReference type="SUPFAM" id="SSF54285">
    <property type="entry name" value="MoaD/ThiS"/>
    <property type="match status" value="1"/>
</dbReference>
<dbReference type="Pfam" id="PF02597">
    <property type="entry name" value="ThiS"/>
    <property type="match status" value="1"/>
</dbReference>
<dbReference type="KEGG" id="nti:DNFV4_03567"/>
<organism evidence="1 2">
    <name type="scientific">Nitrospira tepida</name>
    <dbReference type="NCBI Taxonomy" id="2973512"/>
    <lineage>
        <taxon>Bacteria</taxon>
        <taxon>Pseudomonadati</taxon>
        <taxon>Nitrospirota</taxon>
        <taxon>Nitrospiria</taxon>
        <taxon>Nitrospirales</taxon>
        <taxon>Nitrospiraceae</taxon>
        <taxon>Nitrospira</taxon>
    </lineage>
</organism>
<name>A0AA86N1V9_9BACT</name>